<dbReference type="SUPFAM" id="SSF52540">
    <property type="entry name" value="P-loop containing nucleoside triphosphate hydrolases"/>
    <property type="match status" value="1"/>
</dbReference>
<dbReference type="FunFam" id="3.40.50.300:FF:001447">
    <property type="entry name" value="Ras-related protein Rab-1B"/>
    <property type="match status" value="1"/>
</dbReference>
<dbReference type="PROSITE" id="PS51420">
    <property type="entry name" value="RHO"/>
    <property type="match status" value="1"/>
</dbReference>
<dbReference type="GO" id="GO:0005525">
    <property type="term" value="F:GTP binding"/>
    <property type="evidence" value="ECO:0007669"/>
    <property type="project" value="InterPro"/>
</dbReference>
<dbReference type="SMART" id="SM00174">
    <property type="entry name" value="RHO"/>
    <property type="match status" value="1"/>
</dbReference>
<protein>
    <submittedName>
        <fullName evidence="2">Uncharacterized protein</fullName>
    </submittedName>
</protein>
<dbReference type="InterPro" id="IPR005225">
    <property type="entry name" value="Small_GTP-bd"/>
</dbReference>
<dbReference type="GO" id="GO:0003924">
    <property type="term" value="F:GTPase activity"/>
    <property type="evidence" value="ECO:0007669"/>
    <property type="project" value="InterPro"/>
</dbReference>
<dbReference type="PANTHER" id="PTHR47978">
    <property type="match status" value="1"/>
</dbReference>
<reference evidence="2" key="1">
    <citation type="journal article" date="2020" name="Nature">
        <title>Giant virus diversity and host interactions through global metagenomics.</title>
        <authorList>
            <person name="Schulz F."/>
            <person name="Roux S."/>
            <person name="Paez-Espino D."/>
            <person name="Jungbluth S."/>
            <person name="Walsh D.A."/>
            <person name="Denef V.J."/>
            <person name="McMahon K.D."/>
            <person name="Konstantinidis K.T."/>
            <person name="Eloe-Fadrosh E.A."/>
            <person name="Kyrpides N.C."/>
            <person name="Woyke T."/>
        </authorList>
    </citation>
    <scope>NUCLEOTIDE SEQUENCE</scope>
    <source>
        <strain evidence="2">GVMAG-M-3300001351-8</strain>
    </source>
</reference>
<dbReference type="CDD" id="cd00154">
    <property type="entry name" value="Rab"/>
    <property type="match status" value="1"/>
</dbReference>
<keyword evidence="1" id="KW-0547">Nucleotide-binding</keyword>
<proteinExistence type="predicted"/>
<dbReference type="PRINTS" id="PR00449">
    <property type="entry name" value="RASTRNSFRMNG"/>
</dbReference>
<dbReference type="SMART" id="SM00173">
    <property type="entry name" value="RAS"/>
    <property type="match status" value="1"/>
</dbReference>
<dbReference type="InterPro" id="IPR027417">
    <property type="entry name" value="P-loop_NTPase"/>
</dbReference>
<dbReference type="Gene3D" id="3.40.50.300">
    <property type="entry name" value="P-loop containing nucleotide triphosphate hydrolases"/>
    <property type="match status" value="1"/>
</dbReference>
<evidence type="ECO:0000313" key="2">
    <source>
        <dbReference type="EMBL" id="QHT29134.1"/>
    </source>
</evidence>
<accession>A0A6C0EIW7</accession>
<dbReference type="NCBIfam" id="TIGR00231">
    <property type="entry name" value="small_GTP"/>
    <property type="match status" value="1"/>
</dbReference>
<name>A0A6C0EIW7_9ZZZZ</name>
<dbReference type="InterPro" id="IPR001806">
    <property type="entry name" value="Small_GTPase"/>
</dbReference>
<evidence type="ECO:0000256" key="1">
    <source>
        <dbReference type="ARBA" id="ARBA00022741"/>
    </source>
</evidence>
<dbReference type="SMART" id="SM00175">
    <property type="entry name" value="RAB"/>
    <property type="match status" value="1"/>
</dbReference>
<organism evidence="2">
    <name type="scientific">viral metagenome</name>
    <dbReference type="NCBI Taxonomy" id="1070528"/>
    <lineage>
        <taxon>unclassified sequences</taxon>
        <taxon>metagenomes</taxon>
        <taxon>organismal metagenomes</taxon>
    </lineage>
</organism>
<dbReference type="AlphaFoldDB" id="A0A6C0EIW7"/>
<dbReference type="Pfam" id="PF00071">
    <property type="entry name" value="Ras"/>
    <property type="match status" value="1"/>
</dbReference>
<dbReference type="EMBL" id="MN738869">
    <property type="protein sequence ID" value="QHT29134.1"/>
    <property type="molecule type" value="Genomic_DNA"/>
</dbReference>
<sequence length="205" mass="23598">MGFNKFKFVFLGSCNTGKTCIVYRYINKIFIDVFQSTIGGAFVNKTVSKDGVDYILDIWDTAGQERYVSLLPMYYRNSDIVFLCFDTTDHTEQIIKKLNFWIRQLERYNDKASREILLIGTKIDLINDIILEEKMGVLKGHYKDYTIITTSSKDNINIDTVFNEGLNKAINNRVIIEVSNPSPLNKLLISAEIKKSAWKILCNII</sequence>
<dbReference type="PROSITE" id="PS51419">
    <property type="entry name" value="RAB"/>
    <property type="match status" value="1"/>
</dbReference>